<protein>
    <submittedName>
        <fullName evidence="1">Uncharacterized protein</fullName>
    </submittedName>
</protein>
<accession>A0A9P9INK6</accession>
<sequence length="358" mass="41735">MTSSEPVELVCVDILDTNHRQAFEQALMRVLQTEPAEHTFAEIIDGLPIKVSYTEFHWPLDGHPATNHHELCPGILEKTREFRSTFRATSLRFQLPLLHAFAEADIGSKPFHLRLIELLAVSCHQIAVYLCQLDGVNHKHHEYETWRDQPRAMNRWDSFRHPTAFSHTSYTAVEQYPNKVADVVGYWAEAKIFGGVVLFDRGESETECREVYLHAGRRGGPYTLFPPTAEQFERLMEFLLSKRDSSAETESPLPIRATSENRWRWDAWDSIAQYHIFRDKYERFISPAKPPTSYRSSVDWPEIADDLYLIDAMHKHYEGKVVDKEKIQAALERLKQVTPSSPVWHNRETRHSWTRDMF</sequence>
<evidence type="ECO:0000313" key="1">
    <source>
        <dbReference type="EMBL" id="KAH7129168.1"/>
    </source>
</evidence>
<dbReference type="OrthoDB" id="5346581at2759"/>
<organism evidence="1 2">
    <name type="scientific">Dactylonectria macrodidyma</name>
    <dbReference type="NCBI Taxonomy" id="307937"/>
    <lineage>
        <taxon>Eukaryota</taxon>
        <taxon>Fungi</taxon>
        <taxon>Dikarya</taxon>
        <taxon>Ascomycota</taxon>
        <taxon>Pezizomycotina</taxon>
        <taxon>Sordariomycetes</taxon>
        <taxon>Hypocreomycetidae</taxon>
        <taxon>Hypocreales</taxon>
        <taxon>Nectriaceae</taxon>
        <taxon>Dactylonectria</taxon>
    </lineage>
</organism>
<gene>
    <name evidence="1" type="ORF">EDB81DRAFT_871782</name>
</gene>
<dbReference type="EMBL" id="JAGMUV010000018">
    <property type="protein sequence ID" value="KAH7129168.1"/>
    <property type="molecule type" value="Genomic_DNA"/>
</dbReference>
<dbReference type="AlphaFoldDB" id="A0A9P9INK6"/>
<proteinExistence type="predicted"/>
<evidence type="ECO:0000313" key="2">
    <source>
        <dbReference type="Proteomes" id="UP000738349"/>
    </source>
</evidence>
<reference evidence="1" key="1">
    <citation type="journal article" date="2021" name="Nat. Commun.">
        <title>Genetic determinants of endophytism in the Arabidopsis root mycobiome.</title>
        <authorList>
            <person name="Mesny F."/>
            <person name="Miyauchi S."/>
            <person name="Thiergart T."/>
            <person name="Pickel B."/>
            <person name="Atanasova L."/>
            <person name="Karlsson M."/>
            <person name="Huettel B."/>
            <person name="Barry K.W."/>
            <person name="Haridas S."/>
            <person name="Chen C."/>
            <person name="Bauer D."/>
            <person name="Andreopoulos W."/>
            <person name="Pangilinan J."/>
            <person name="LaButti K."/>
            <person name="Riley R."/>
            <person name="Lipzen A."/>
            <person name="Clum A."/>
            <person name="Drula E."/>
            <person name="Henrissat B."/>
            <person name="Kohler A."/>
            <person name="Grigoriev I.V."/>
            <person name="Martin F.M."/>
            <person name="Hacquard S."/>
        </authorList>
    </citation>
    <scope>NUCLEOTIDE SEQUENCE</scope>
    <source>
        <strain evidence="1">MPI-CAGE-AT-0147</strain>
    </source>
</reference>
<keyword evidence="2" id="KW-1185">Reference proteome</keyword>
<comment type="caution">
    <text evidence="1">The sequence shown here is derived from an EMBL/GenBank/DDBJ whole genome shotgun (WGS) entry which is preliminary data.</text>
</comment>
<dbReference type="Proteomes" id="UP000738349">
    <property type="component" value="Unassembled WGS sequence"/>
</dbReference>
<name>A0A9P9INK6_9HYPO</name>